<gene>
    <name evidence="3" type="ORF">QE109_12580</name>
</gene>
<dbReference type="RefSeq" id="WP_281094883.1">
    <property type="nucleotide sequence ID" value="NZ_JARYZI010000008.1"/>
</dbReference>
<accession>A0ABT6NF11</accession>
<dbReference type="Gene3D" id="3.30.1180.10">
    <property type="match status" value="1"/>
</dbReference>
<comment type="caution">
    <text evidence="3">The sequence shown here is derived from an EMBL/GenBank/DDBJ whole genome shotgun (WGS) entry which is preliminary data.</text>
</comment>
<dbReference type="PANTHER" id="PTHR33434">
    <property type="entry name" value="DEGV DOMAIN-CONTAINING PROTEIN DR_1986-RELATED"/>
    <property type="match status" value="1"/>
</dbReference>
<name>A0ABT6NF11_9FIRM</name>
<dbReference type="PROSITE" id="PS51482">
    <property type="entry name" value="DEGV"/>
    <property type="match status" value="1"/>
</dbReference>
<dbReference type="InterPro" id="IPR050270">
    <property type="entry name" value="DegV_domain_contain"/>
</dbReference>
<dbReference type="Pfam" id="PF02645">
    <property type="entry name" value="DegV"/>
    <property type="match status" value="1"/>
</dbReference>
<dbReference type="SUPFAM" id="SSF82549">
    <property type="entry name" value="DAK1/DegV-like"/>
    <property type="match status" value="1"/>
</dbReference>
<dbReference type="NCBIfam" id="TIGR00762">
    <property type="entry name" value="DegV"/>
    <property type="match status" value="1"/>
</dbReference>
<evidence type="ECO:0000256" key="2">
    <source>
        <dbReference type="ARBA" id="ARBA00023121"/>
    </source>
</evidence>
<evidence type="ECO:0000313" key="3">
    <source>
        <dbReference type="EMBL" id="MDH8678988.1"/>
    </source>
</evidence>
<dbReference type="InterPro" id="IPR003797">
    <property type="entry name" value="DegV"/>
</dbReference>
<proteinExistence type="predicted"/>
<comment type="function">
    <text evidence="1">May bind long-chain fatty acids, such as palmitate, and may play a role in lipid transport or fatty acid metabolism.</text>
</comment>
<dbReference type="Proteomes" id="UP001158045">
    <property type="component" value="Unassembled WGS sequence"/>
</dbReference>
<dbReference type="Gene3D" id="3.40.50.10170">
    <property type="match status" value="1"/>
</dbReference>
<keyword evidence="4" id="KW-1185">Reference proteome</keyword>
<reference evidence="3 4" key="1">
    <citation type="submission" date="2023-04" db="EMBL/GenBank/DDBJ databases">
        <title>Fusibacter bizertensis strain WBS, isolated from littoral bottom sediments of the Arctic seas - biochemical and genomic analysis.</title>
        <authorList>
            <person name="Brioukhanov A.L."/>
        </authorList>
    </citation>
    <scope>NUCLEOTIDE SEQUENCE [LARGE SCALE GENOMIC DNA]</scope>
    <source>
        <strain evidence="3 4">WBS</strain>
    </source>
</reference>
<dbReference type="InterPro" id="IPR043168">
    <property type="entry name" value="DegV_C"/>
</dbReference>
<evidence type="ECO:0000313" key="4">
    <source>
        <dbReference type="Proteomes" id="UP001158045"/>
    </source>
</evidence>
<protein>
    <submittedName>
        <fullName evidence="3">DegV family protein</fullName>
    </submittedName>
</protein>
<dbReference type="PANTHER" id="PTHR33434:SF3">
    <property type="entry name" value="DEGV DOMAIN-CONTAINING PROTEIN YITS"/>
    <property type="match status" value="1"/>
</dbReference>
<keyword evidence="2" id="KW-0446">Lipid-binding</keyword>
<sequence length="285" mass="31496">MINEKIAVLTDSGSDVPVDLLKKFHIYELPLGINYKDHSYKDRVDITPEEVYSNLTKEIPKTSLPTAGEVHEKLNQIIADGYTHVIIPLLSSGLSGTYQTVKMVCTEFTQIKTAVIDTKNIALASGFFSIYASELIEKGLGFDEIVAKLESKISKSHIYYSLETLQYLVKGGRLGRVEGMLGSILQIKPIIACDENGIYHTVEKVRGRKKSISKTMEIVENGLKNTKKYYLAISHGAAQEEADKVIEMMKPYIDRATLFMSGQISASLGVHTGPGLVGIGFFELD</sequence>
<dbReference type="EMBL" id="JARYZI010000008">
    <property type="protein sequence ID" value="MDH8678988.1"/>
    <property type="molecule type" value="Genomic_DNA"/>
</dbReference>
<organism evidence="3 4">
    <name type="scientific">Fusibacter bizertensis</name>
    <dbReference type="NCBI Taxonomy" id="1488331"/>
    <lineage>
        <taxon>Bacteria</taxon>
        <taxon>Bacillati</taxon>
        <taxon>Bacillota</taxon>
        <taxon>Clostridia</taxon>
        <taxon>Eubacteriales</taxon>
        <taxon>Eubacteriales Family XII. Incertae Sedis</taxon>
        <taxon>Fusibacter</taxon>
    </lineage>
</organism>
<evidence type="ECO:0000256" key="1">
    <source>
        <dbReference type="ARBA" id="ARBA00003238"/>
    </source>
</evidence>